<protein>
    <submittedName>
        <fullName evidence="2">Uncharacterized protein</fullName>
    </submittedName>
</protein>
<name>K1W7G7_TRIAC</name>
<gene>
    <name evidence="2" type="ORF">A1Q2_08062</name>
</gene>
<feature type="region of interest" description="Disordered" evidence="1">
    <location>
        <begin position="1"/>
        <end position="42"/>
    </location>
</feature>
<organism evidence="2 3">
    <name type="scientific">Trichosporon asahii var. asahii (strain CBS 8904)</name>
    <name type="common">Yeast</name>
    <dbReference type="NCBI Taxonomy" id="1220162"/>
    <lineage>
        <taxon>Eukaryota</taxon>
        <taxon>Fungi</taxon>
        <taxon>Dikarya</taxon>
        <taxon>Basidiomycota</taxon>
        <taxon>Agaricomycotina</taxon>
        <taxon>Tremellomycetes</taxon>
        <taxon>Trichosporonales</taxon>
        <taxon>Trichosporonaceae</taxon>
        <taxon>Trichosporon</taxon>
    </lineage>
</organism>
<dbReference type="HOGENOM" id="CLU_2016825_0_0_1"/>
<dbReference type="Proteomes" id="UP000006757">
    <property type="component" value="Unassembled WGS sequence"/>
</dbReference>
<feature type="compositionally biased region" description="Polar residues" evidence="1">
    <location>
        <begin position="1"/>
        <end position="11"/>
    </location>
</feature>
<reference evidence="2 3" key="1">
    <citation type="journal article" date="2012" name="Eukaryot. Cell">
        <title>Genome sequence of the Trichosporon asahii environmental strain CBS 8904.</title>
        <authorList>
            <person name="Yang R.Y."/>
            <person name="Li H.T."/>
            <person name="Zhu H."/>
            <person name="Zhou G.P."/>
            <person name="Wang M."/>
            <person name="Wang L."/>
        </authorList>
    </citation>
    <scope>NUCLEOTIDE SEQUENCE [LARGE SCALE GENOMIC DNA]</scope>
    <source>
        <strain evidence="2 3">CBS 8904</strain>
    </source>
</reference>
<dbReference type="AlphaFoldDB" id="K1W7G7"/>
<sequence>MSSPAAFTMSSPEPLPPLDPQERCISTGDKDERNGGSKLSGVEGNKLTARLVRFRVGRDLHDAPVPSAGLWLNSRRRSAHGPPRAAILRAPRPVTDLASPARHRSLAAIGLVRLFTTTPKPLR</sequence>
<dbReference type="EMBL" id="AMBO01000406">
    <property type="protein sequence ID" value="EKC97603.1"/>
    <property type="molecule type" value="Genomic_DNA"/>
</dbReference>
<evidence type="ECO:0000313" key="2">
    <source>
        <dbReference type="EMBL" id="EKC97603.1"/>
    </source>
</evidence>
<evidence type="ECO:0000313" key="3">
    <source>
        <dbReference type="Proteomes" id="UP000006757"/>
    </source>
</evidence>
<proteinExistence type="predicted"/>
<keyword evidence="3" id="KW-1185">Reference proteome</keyword>
<accession>K1W7G7</accession>
<evidence type="ECO:0000256" key="1">
    <source>
        <dbReference type="SAM" id="MobiDB-lite"/>
    </source>
</evidence>
<dbReference type="InParanoid" id="K1W7G7"/>
<comment type="caution">
    <text evidence="2">The sequence shown here is derived from an EMBL/GenBank/DDBJ whole genome shotgun (WGS) entry which is preliminary data.</text>
</comment>